<dbReference type="Gramene" id="TraesMAC5D03G03169710.1">
    <property type="protein sequence ID" value="TraesMAC5D03G03169710.1.CDS1"/>
    <property type="gene ID" value="TraesMAC5D03G03169710"/>
</dbReference>
<dbReference type="AlphaFoldDB" id="A0A3B6MWB4"/>
<sequence>MDGGGVAAAASVSKKRKQWLNNQDLISDLPDEILDIIISCLPTKPAARTAVLSSRWRHLWRSAPLNLAVDRRLSGWERDRIAIVCKILAAHPGPVRRLSLHDIICLRRGIYGKIDRLFRSPTLDGLEELDFTSNGSYYGDGDGGDRPPRPLPPSALRFAPTLRALSIDSCDFPEIEAAPALLFPRLKQLKLYKIAISQATIHRLLAGCIVLESLELGWIHGLNSVRIVSPTLRSIVVSVSYRNRANVMLKKLVIEDAPSLERLIPLGDGPKIIKVISAPKLTVSGYLSSKT</sequence>
<dbReference type="Gramene" id="TraesCS5D03G0813600.1">
    <property type="protein sequence ID" value="TraesCS5D03G0813600.1.CDS1"/>
    <property type="gene ID" value="TraesCS5D03G0813600"/>
</dbReference>
<name>A0A3B6MWB4_WHEAT</name>
<dbReference type="InterPro" id="IPR053781">
    <property type="entry name" value="F-box_AtFBL13-like"/>
</dbReference>
<dbReference type="SUPFAM" id="SSF52047">
    <property type="entry name" value="RNI-like"/>
    <property type="match status" value="1"/>
</dbReference>
<accession>A0A3B6MWB4</accession>
<dbReference type="InterPro" id="IPR001810">
    <property type="entry name" value="F-box_dom"/>
</dbReference>
<evidence type="ECO:0000313" key="3">
    <source>
        <dbReference type="EnsemblPlants" id="TraesCS5D02G361300.1.cds1"/>
    </source>
</evidence>
<dbReference type="Gramene" id="TraesSTA5D03G03161890.1">
    <property type="protein sequence ID" value="TraesSTA5D03G03161890.1.CDS1"/>
    <property type="gene ID" value="TraesSTA5D03G03161890"/>
</dbReference>
<dbReference type="Proteomes" id="UP000019116">
    <property type="component" value="Chromosome 5D"/>
</dbReference>
<organism evidence="3">
    <name type="scientific">Triticum aestivum</name>
    <name type="common">Wheat</name>
    <dbReference type="NCBI Taxonomy" id="4565"/>
    <lineage>
        <taxon>Eukaryota</taxon>
        <taxon>Viridiplantae</taxon>
        <taxon>Streptophyta</taxon>
        <taxon>Embryophyta</taxon>
        <taxon>Tracheophyta</taxon>
        <taxon>Spermatophyta</taxon>
        <taxon>Magnoliopsida</taxon>
        <taxon>Liliopsida</taxon>
        <taxon>Poales</taxon>
        <taxon>Poaceae</taxon>
        <taxon>BOP clade</taxon>
        <taxon>Pooideae</taxon>
        <taxon>Triticodae</taxon>
        <taxon>Triticeae</taxon>
        <taxon>Triticinae</taxon>
        <taxon>Triticum</taxon>
    </lineage>
</organism>
<dbReference type="Gramene" id="TraesNOR5D03G03200530.1">
    <property type="protein sequence ID" value="TraesNOR5D03G03200530.1.CDS1"/>
    <property type="gene ID" value="TraesNOR5D03G03200530"/>
</dbReference>
<dbReference type="Gramene" id="TraesSYM5D03G03111340.1">
    <property type="protein sequence ID" value="TraesSYM5D03G03111340.1.CDS1"/>
    <property type="gene ID" value="TraesSYM5D03G03111340"/>
</dbReference>
<feature type="domain" description="F-box" evidence="1">
    <location>
        <begin position="26"/>
        <end position="65"/>
    </location>
</feature>
<dbReference type="Gramene" id="TraesARI5D03G03124630.1">
    <property type="protein sequence ID" value="TraesARI5D03G03124630.1.CDS1"/>
    <property type="gene ID" value="TraesARI5D03G03124630"/>
</dbReference>
<protein>
    <submittedName>
        <fullName evidence="3">Uncharacterized protein</fullName>
    </submittedName>
</protein>
<gene>
    <name evidence="3" type="primary">LOC123125406</name>
</gene>
<dbReference type="Gramene" id="TraesROB_scaffold_106618_01G000100.1">
    <property type="protein sequence ID" value="TraesROB_scaffold_106618_01G000100.1"/>
    <property type="gene ID" value="TraesROB_scaffold_106618_01G000100"/>
</dbReference>
<feature type="domain" description="F-box/LRR-repeat protein 15/At3g58940/PEG3-like LRR" evidence="2">
    <location>
        <begin position="114"/>
        <end position="289"/>
    </location>
</feature>
<dbReference type="InterPro" id="IPR036047">
    <property type="entry name" value="F-box-like_dom_sf"/>
</dbReference>
<dbReference type="InterPro" id="IPR055302">
    <property type="entry name" value="F-box_dom-containing"/>
</dbReference>
<dbReference type="Pfam" id="PF00646">
    <property type="entry name" value="F-box"/>
    <property type="match status" value="1"/>
</dbReference>
<evidence type="ECO:0000259" key="1">
    <source>
        <dbReference type="Pfam" id="PF00646"/>
    </source>
</evidence>
<proteinExistence type="predicted"/>
<dbReference type="OrthoDB" id="689410at2759"/>
<dbReference type="GeneID" id="123125406"/>
<dbReference type="EnsemblPlants" id="TraesCS5D02G361300.1">
    <property type="protein sequence ID" value="TraesCS5D02G361300.1.cds1"/>
    <property type="gene ID" value="TraesCS5D02G361300"/>
</dbReference>
<dbReference type="InterPro" id="IPR032675">
    <property type="entry name" value="LRR_dom_sf"/>
</dbReference>
<keyword evidence="4" id="KW-1185">Reference proteome</keyword>
<dbReference type="RefSeq" id="XP_044401838.1">
    <property type="nucleotide sequence ID" value="XM_044545903.1"/>
</dbReference>
<dbReference type="Gramene" id="TraesCAD_scaffold_084668_01G000100.1">
    <property type="protein sequence ID" value="TraesCAD_scaffold_084668_01G000100.1"/>
    <property type="gene ID" value="TraesCAD_scaffold_084668_01G000100"/>
</dbReference>
<evidence type="ECO:0000259" key="2">
    <source>
        <dbReference type="Pfam" id="PF24758"/>
    </source>
</evidence>
<dbReference type="Gramene" id="TraesLDM5D03G03175670.1">
    <property type="protein sequence ID" value="TraesLDM5D03G03175670.1.CDS1"/>
    <property type="gene ID" value="TraesLDM5D03G03175670"/>
</dbReference>
<dbReference type="Gramene" id="TraesWEE_scaffold_095858_01G000100.1">
    <property type="protein sequence ID" value="TraesWEE_scaffold_095858_01G000100.1"/>
    <property type="gene ID" value="TraesWEE_scaffold_095858_01G000100"/>
</dbReference>
<dbReference type="Gene3D" id="3.80.10.10">
    <property type="entry name" value="Ribonuclease Inhibitor"/>
    <property type="match status" value="1"/>
</dbReference>
<dbReference type="Gramene" id="TraesLAC5D03G03126550.1">
    <property type="protein sequence ID" value="TraesLAC5D03G03126550.1.CDS1"/>
    <property type="gene ID" value="TraesLAC5D03G03126550"/>
</dbReference>
<dbReference type="Pfam" id="PF24758">
    <property type="entry name" value="LRR_At5g56370"/>
    <property type="match status" value="1"/>
</dbReference>
<dbReference type="PANTHER" id="PTHR32141:SF184">
    <property type="entry name" value="F-BOX DOMAIN-CONTAINING PROTEIN"/>
    <property type="match status" value="1"/>
</dbReference>
<dbReference type="Gramene" id="TraesRN5D0100855700.1">
    <property type="protein sequence ID" value="TraesRN5D0100855700.1"/>
    <property type="gene ID" value="TraesRN5D0100855700"/>
</dbReference>
<dbReference type="STRING" id="4565.A0A3B6MWB4"/>
<dbReference type="InterPro" id="IPR055411">
    <property type="entry name" value="LRR_FXL15/At3g58940/PEG3-like"/>
</dbReference>
<reference evidence="3" key="2">
    <citation type="submission" date="2018-10" db="UniProtKB">
        <authorList>
            <consortium name="EnsemblPlants"/>
        </authorList>
    </citation>
    <scope>IDENTIFICATION</scope>
</reference>
<dbReference type="CDD" id="cd22160">
    <property type="entry name" value="F-box_AtFBL13-like"/>
    <property type="match status" value="1"/>
</dbReference>
<dbReference type="OMA" id="CSRIRIM"/>
<dbReference type="Gramene" id="TraesJUL5D03G03195930.1">
    <property type="protein sequence ID" value="TraesJUL5D03G03195930.1.CDS1"/>
    <property type="gene ID" value="TraesJUL5D03G03195930"/>
</dbReference>
<dbReference type="Gramene" id="TraesCS5D02G361300.1">
    <property type="protein sequence ID" value="TraesCS5D02G361300.1.cds1"/>
    <property type="gene ID" value="TraesCS5D02G361300"/>
</dbReference>
<dbReference type="Gramene" id="TraesJAG5D03G03168140.1">
    <property type="protein sequence ID" value="TraesJAG5D03G03168140.1.CDS1"/>
    <property type="gene ID" value="TraesJAG5D03G03168140"/>
</dbReference>
<dbReference type="PANTHER" id="PTHR32141">
    <property type="match status" value="1"/>
</dbReference>
<reference evidence="3" key="1">
    <citation type="submission" date="2018-08" db="EMBL/GenBank/DDBJ databases">
        <authorList>
            <person name="Rossello M."/>
        </authorList>
    </citation>
    <scope>NUCLEOTIDE SEQUENCE [LARGE SCALE GENOMIC DNA]</scope>
    <source>
        <strain evidence="3">cv. Chinese Spring</strain>
    </source>
</reference>
<evidence type="ECO:0000313" key="4">
    <source>
        <dbReference type="Proteomes" id="UP000019116"/>
    </source>
</evidence>
<dbReference type="SUPFAM" id="SSF81383">
    <property type="entry name" value="F-box domain"/>
    <property type="match status" value="1"/>
</dbReference>